<dbReference type="EMBL" id="ML978068">
    <property type="protein sequence ID" value="KAF2016923.1"/>
    <property type="molecule type" value="Genomic_DNA"/>
</dbReference>
<dbReference type="RefSeq" id="XP_033385262.1">
    <property type="nucleotide sequence ID" value="XM_033527350.1"/>
</dbReference>
<dbReference type="Proteomes" id="UP000799778">
    <property type="component" value="Unassembled WGS sequence"/>
</dbReference>
<dbReference type="OrthoDB" id="3800105at2759"/>
<keyword evidence="2" id="KW-1185">Reference proteome</keyword>
<evidence type="ECO:0000313" key="2">
    <source>
        <dbReference type="Proteomes" id="UP000799778"/>
    </source>
</evidence>
<dbReference type="GeneID" id="54284747"/>
<name>A0A6A5XVF7_9PLEO</name>
<sequence>MSTQVTGTWNIDRSAASLVSIAKGALVAAATDNVQAIAIIACEKFGNTLAMCDSTINIIQANVVPPPTAPMLRFLKSYVGFPEHDSASQLSQSHAGLRFLCLAAALITSMEIHVAKEALHAMLKSTTKDSDFLPSPRLLRDLLRALEPRCAASGFTDLTLRWYSRLCSQVGMIPAVQPGDPSLAGAFPDPDGIRDLIDAFRQLERIGEATVTRIIIKSRGCTAWVASFTEWCLGRPPAVFTHDGRKILDQDHHDVCIIHYPPGDLRDRSAAFKVEVDHSVRAFEEMVIENTITSNHTVSMRWRGMPSIDQYGKWLLQHNGLDVGNSRRAFEQLIPYALDQVISKLRFSSYCPFDRDRELAPWYWEEFERDSIANQPEPECINDLRTHPIPTTEEILPLLRRLTGMTNVQTNVQQKPLREVRLIDELPLVVHHLRELQKSCGCSTCPNVLSSEDPVLQYCKREAFLNKIVVVLADILALSLFVFPDDLRIRIPVRHHQNERHPFAEAIFSILKSGQRLIVKHHDLLDWALALVGHDVSNELKADKWAASSGMGQAVWPAIFDTLCPTKSWFLSLKFCRGVFQHKGELYTMVEALANDGEVDIEESQNPVIEFQNRFPNLRAEWRVQVSDDILKVGLGLSSSRGQLKYATVSPARALANLSSALMAESCSHSSDEALERPNPFVTYGHPIDPGKLIRCESYRVGYVGVVAVSDMDDLRFLSLACGDRYSSVVIRKHACFSCCLRICRNTSYPILIL</sequence>
<organism evidence="1 2">
    <name type="scientific">Aaosphaeria arxii CBS 175.79</name>
    <dbReference type="NCBI Taxonomy" id="1450172"/>
    <lineage>
        <taxon>Eukaryota</taxon>
        <taxon>Fungi</taxon>
        <taxon>Dikarya</taxon>
        <taxon>Ascomycota</taxon>
        <taxon>Pezizomycotina</taxon>
        <taxon>Dothideomycetes</taxon>
        <taxon>Pleosporomycetidae</taxon>
        <taxon>Pleosporales</taxon>
        <taxon>Pleosporales incertae sedis</taxon>
        <taxon>Aaosphaeria</taxon>
    </lineage>
</organism>
<gene>
    <name evidence="1" type="ORF">BU24DRAFT_419972</name>
</gene>
<accession>A0A6A5XVF7</accession>
<proteinExistence type="predicted"/>
<reference evidence="1" key="1">
    <citation type="journal article" date="2020" name="Stud. Mycol.">
        <title>101 Dothideomycetes genomes: a test case for predicting lifestyles and emergence of pathogens.</title>
        <authorList>
            <person name="Haridas S."/>
            <person name="Albert R."/>
            <person name="Binder M."/>
            <person name="Bloem J."/>
            <person name="Labutti K."/>
            <person name="Salamov A."/>
            <person name="Andreopoulos B."/>
            <person name="Baker S."/>
            <person name="Barry K."/>
            <person name="Bills G."/>
            <person name="Bluhm B."/>
            <person name="Cannon C."/>
            <person name="Castanera R."/>
            <person name="Culley D."/>
            <person name="Daum C."/>
            <person name="Ezra D."/>
            <person name="Gonzalez J."/>
            <person name="Henrissat B."/>
            <person name="Kuo A."/>
            <person name="Liang C."/>
            <person name="Lipzen A."/>
            <person name="Lutzoni F."/>
            <person name="Magnuson J."/>
            <person name="Mondo S."/>
            <person name="Nolan M."/>
            <person name="Ohm R."/>
            <person name="Pangilinan J."/>
            <person name="Park H.-J."/>
            <person name="Ramirez L."/>
            <person name="Alfaro M."/>
            <person name="Sun H."/>
            <person name="Tritt A."/>
            <person name="Yoshinaga Y."/>
            <person name="Zwiers L.-H."/>
            <person name="Turgeon B."/>
            <person name="Goodwin S."/>
            <person name="Spatafora J."/>
            <person name="Crous P."/>
            <person name="Grigoriev I."/>
        </authorList>
    </citation>
    <scope>NUCLEOTIDE SEQUENCE</scope>
    <source>
        <strain evidence="1">CBS 175.79</strain>
    </source>
</reference>
<evidence type="ECO:0000313" key="1">
    <source>
        <dbReference type="EMBL" id="KAF2016923.1"/>
    </source>
</evidence>
<protein>
    <submittedName>
        <fullName evidence="1">Uncharacterized protein</fullName>
    </submittedName>
</protein>
<dbReference type="AlphaFoldDB" id="A0A6A5XVF7"/>